<dbReference type="RefSeq" id="WP_193907204.1">
    <property type="nucleotide sequence ID" value="NZ_PRDL01000001.1"/>
</dbReference>
<name>A0A928V463_9GAMM</name>
<reference evidence="1" key="1">
    <citation type="submission" date="2018-07" db="EMBL/GenBank/DDBJ databases">
        <title>Genome assembly of strain Ka43.</title>
        <authorList>
            <person name="Kukolya J."/>
            <person name="Nagy I."/>
            <person name="Horvath B."/>
            <person name="Toth A."/>
        </authorList>
    </citation>
    <scope>NUCLEOTIDE SEQUENCE</scope>
    <source>
        <strain evidence="1">KB43</strain>
    </source>
</reference>
<comment type="caution">
    <text evidence="1">The sequence shown here is derived from an EMBL/GenBank/DDBJ whole genome shotgun (WGS) entry which is preliminary data.</text>
</comment>
<sequence>MPTELLERDDIAGCREIRFLDRQESNYPTLMRFCMDFDLCVLQIMPNDGQTASLPIFALVNGDYASATIQLHCPAMPSLKSLEQHVQQHQIDILHDYLFDSAEPPMTRQGF</sequence>
<organism evidence="1 2">
    <name type="scientific">Cellvibrio polysaccharolyticus</name>
    <dbReference type="NCBI Taxonomy" id="2082724"/>
    <lineage>
        <taxon>Bacteria</taxon>
        <taxon>Pseudomonadati</taxon>
        <taxon>Pseudomonadota</taxon>
        <taxon>Gammaproteobacteria</taxon>
        <taxon>Cellvibrionales</taxon>
        <taxon>Cellvibrionaceae</taxon>
        <taxon>Cellvibrio</taxon>
    </lineage>
</organism>
<evidence type="ECO:0000313" key="1">
    <source>
        <dbReference type="EMBL" id="MBE8716267.1"/>
    </source>
</evidence>
<dbReference type="Proteomes" id="UP000652567">
    <property type="component" value="Unassembled WGS sequence"/>
</dbReference>
<keyword evidence="2" id="KW-1185">Reference proteome</keyword>
<proteinExistence type="predicted"/>
<accession>A0A928V463</accession>
<evidence type="ECO:0000313" key="2">
    <source>
        <dbReference type="Proteomes" id="UP000652567"/>
    </source>
</evidence>
<protein>
    <submittedName>
        <fullName evidence="1">Uncharacterized protein</fullName>
    </submittedName>
</protein>
<gene>
    <name evidence="1" type="ORF">C4F51_03595</name>
</gene>
<dbReference type="AlphaFoldDB" id="A0A928V463"/>
<dbReference type="EMBL" id="PRDL01000001">
    <property type="protein sequence ID" value="MBE8716267.1"/>
    <property type="molecule type" value="Genomic_DNA"/>
</dbReference>